<feature type="chain" id="PRO_5015464190" evidence="2">
    <location>
        <begin position="23"/>
        <end position="346"/>
    </location>
</feature>
<dbReference type="InterPro" id="IPR006501">
    <property type="entry name" value="Pectinesterase_inhib_dom"/>
</dbReference>
<evidence type="ECO:0000256" key="1">
    <source>
        <dbReference type="ARBA" id="ARBA00022729"/>
    </source>
</evidence>
<evidence type="ECO:0000313" key="4">
    <source>
        <dbReference type="EMBL" id="PWA77874.1"/>
    </source>
</evidence>
<dbReference type="Gene3D" id="1.20.140.40">
    <property type="entry name" value="Invertase/pectin methylesterase inhibitor family protein"/>
    <property type="match status" value="2"/>
</dbReference>
<dbReference type="InterPro" id="IPR051955">
    <property type="entry name" value="PME_Inhibitor"/>
</dbReference>
<dbReference type="OrthoDB" id="1430376at2759"/>
<dbReference type="SUPFAM" id="SSF101148">
    <property type="entry name" value="Plant invertase/pectin methylesterase inhibitor"/>
    <property type="match status" value="2"/>
</dbReference>
<organism evidence="4 5">
    <name type="scientific">Artemisia annua</name>
    <name type="common">Sweet wormwood</name>
    <dbReference type="NCBI Taxonomy" id="35608"/>
    <lineage>
        <taxon>Eukaryota</taxon>
        <taxon>Viridiplantae</taxon>
        <taxon>Streptophyta</taxon>
        <taxon>Embryophyta</taxon>
        <taxon>Tracheophyta</taxon>
        <taxon>Spermatophyta</taxon>
        <taxon>Magnoliopsida</taxon>
        <taxon>eudicotyledons</taxon>
        <taxon>Gunneridae</taxon>
        <taxon>Pentapetalae</taxon>
        <taxon>asterids</taxon>
        <taxon>campanulids</taxon>
        <taxon>Asterales</taxon>
        <taxon>Asteraceae</taxon>
        <taxon>Asteroideae</taxon>
        <taxon>Anthemideae</taxon>
        <taxon>Artemisiinae</taxon>
        <taxon>Artemisia</taxon>
    </lineage>
</organism>
<feature type="domain" description="Pectinesterase inhibitor" evidence="3">
    <location>
        <begin position="25"/>
        <end position="173"/>
    </location>
</feature>
<protein>
    <submittedName>
        <fullName evidence="4">Plant invertase/pectin methylesterase inhibitor superfamily protein</fullName>
    </submittedName>
</protein>
<keyword evidence="1 2" id="KW-0732">Signal</keyword>
<dbReference type="SMART" id="SM00856">
    <property type="entry name" value="PMEI"/>
    <property type="match status" value="2"/>
</dbReference>
<dbReference type="AlphaFoldDB" id="A0A2U1NWK4"/>
<accession>A0A2U1NWK4</accession>
<sequence>METKTMLQLLFLIVIYFAASEAVTPTSSYIKTSCAKATYPALCEQSLTPFEKTIQKSPAKLARTALAVSLKRSLSTQAYLNKLKRIKGLKPRERSAIGDCLEEVSDSLDRVSKSIQELKNCDKVKGQEFTWHMSNVQTWVSSALTDENTCMDGFGGKAMEGRLLFLIVIYFAASEAVTPTSSYIKTSCAKATYPALCEQSLTPFEKTIQKSPAKLARTALAVSLKRSLSTQAYLNKLKRIKGLKPRERSAIGDCLEEVSDSLDRVSKSIQELKNCDKVKGQEFTWHMSNVQTWVSSALTDENTCMDGFGGKAMEGRVKSSVRAQITSVAHVTSNALALVNNFAQKH</sequence>
<feature type="domain" description="Pectinesterase inhibitor" evidence="3">
    <location>
        <begin position="179"/>
        <end position="338"/>
    </location>
</feature>
<reference evidence="4 5" key="1">
    <citation type="journal article" date="2018" name="Mol. Plant">
        <title>The genome of Artemisia annua provides insight into the evolution of Asteraceae family and artemisinin biosynthesis.</title>
        <authorList>
            <person name="Shen Q."/>
            <person name="Zhang L."/>
            <person name="Liao Z."/>
            <person name="Wang S."/>
            <person name="Yan T."/>
            <person name="Shi P."/>
            <person name="Liu M."/>
            <person name="Fu X."/>
            <person name="Pan Q."/>
            <person name="Wang Y."/>
            <person name="Lv Z."/>
            <person name="Lu X."/>
            <person name="Zhang F."/>
            <person name="Jiang W."/>
            <person name="Ma Y."/>
            <person name="Chen M."/>
            <person name="Hao X."/>
            <person name="Li L."/>
            <person name="Tang Y."/>
            <person name="Lv G."/>
            <person name="Zhou Y."/>
            <person name="Sun X."/>
            <person name="Brodelius P.E."/>
            <person name="Rose J.K.C."/>
            <person name="Tang K."/>
        </authorList>
    </citation>
    <scope>NUCLEOTIDE SEQUENCE [LARGE SCALE GENOMIC DNA]</scope>
    <source>
        <strain evidence="5">cv. Huhao1</strain>
        <tissue evidence="4">Leaf</tissue>
    </source>
</reference>
<dbReference type="Proteomes" id="UP000245207">
    <property type="component" value="Unassembled WGS sequence"/>
</dbReference>
<dbReference type="EMBL" id="PKPP01002064">
    <property type="protein sequence ID" value="PWA77874.1"/>
    <property type="molecule type" value="Genomic_DNA"/>
</dbReference>
<proteinExistence type="predicted"/>
<evidence type="ECO:0000256" key="2">
    <source>
        <dbReference type="SAM" id="SignalP"/>
    </source>
</evidence>
<evidence type="ECO:0000259" key="3">
    <source>
        <dbReference type="SMART" id="SM00856"/>
    </source>
</evidence>
<keyword evidence="5" id="KW-1185">Reference proteome</keyword>
<feature type="signal peptide" evidence="2">
    <location>
        <begin position="1"/>
        <end position="22"/>
    </location>
</feature>
<dbReference type="STRING" id="35608.A0A2U1NWK4"/>
<comment type="caution">
    <text evidence="4">The sequence shown here is derived from an EMBL/GenBank/DDBJ whole genome shotgun (WGS) entry which is preliminary data.</text>
</comment>
<dbReference type="InterPro" id="IPR035513">
    <property type="entry name" value="Invertase/methylesterase_inhib"/>
</dbReference>
<dbReference type="PANTHER" id="PTHR31080:SF87">
    <property type="entry name" value="PECTINESTERASE INHIBITOR 7"/>
    <property type="match status" value="1"/>
</dbReference>
<gene>
    <name evidence="4" type="ORF">CTI12_AA220210</name>
</gene>
<dbReference type="CDD" id="cd15798">
    <property type="entry name" value="PMEI-like_3"/>
    <property type="match status" value="2"/>
</dbReference>
<evidence type="ECO:0000313" key="5">
    <source>
        <dbReference type="Proteomes" id="UP000245207"/>
    </source>
</evidence>
<dbReference type="FunFam" id="1.20.140.40:FF:000005">
    <property type="entry name" value="Pectin methylesterase inhibitor 1"/>
    <property type="match status" value="1"/>
</dbReference>
<dbReference type="NCBIfam" id="TIGR01614">
    <property type="entry name" value="PME_inhib"/>
    <property type="match status" value="2"/>
</dbReference>
<dbReference type="Pfam" id="PF04043">
    <property type="entry name" value="PMEI"/>
    <property type="match status" value="2"/>
</dbReference>
<dbReference type="PANTHER" id="PTHR31080">
    <property type="entry name" value="PECTINESTERASE INHIBITOR-LIKE"/>
    <property type="match status" value="1"/>
</dbReference>
<dbReference type="GO" id="GO:0046910">
    <property type="term" value="F:pectinesterase inhibitor activity"/>
    <property type="evidence" value="ECO:0007669"/>
    <property type="project" value="UniProtKB-ARBA"/>
</dbReference>
<name>A0A2U1NWK4_ARTAN</name>